<sequence>MRLNGNNEVLKPESAYSLSEGFSQTKPTEIRADYPFKFYTRLTLPELTGIYAVNLKGLLEGIKNADDSIIYYHTHHYLMQHHYIIPSSPNDFAYWITNRLGENLLGEEIASIDIFDYSTTNEYKNEIIKKIGAFIAKNGRTRRVEMDERFNFMKAITFAMDTGREAYTLSEFHNILSNITIFSIYYHFFEAHFRLNSKANDFSIWIGDELKLPDLAYKISNLDPYTLTMDRLKESIIKLTENYL</sequence>
<accession>A0A519BAQ3</accession>
<evidence type="ECO:0000313" key="2">
    <source>
        <dbReference type="Proteomes" id="UP000320813"/>
    </source>
</evidence>
<dbReference type="AlphaFoldDB" id="A0A519BAQ3"/>
<dbReference type="Proteomes" id="UP000320813">
    <property type="component" value="Unassembled WGS sequence"/>
</dbReference>
<gene>
    <name evidence="1" type="ORF">EVJ47_06405</name>
</gene>
<name>A0A519BAQ3_9DELT</name>
<reference evidence="1 2" key="1">
    <citation type="submission" date="2019-01" db="EMBL/GenBank/DDBJ databases">
        <title>Insights into ecological role of a new deltaproteobacterial order Candidatus Sinidesulfobacterales (Sva0485) by metagenomics and metatranscriptomics.</title>
        <authorList>
            <person name="Tan S."/>
            <person name="Liu J."/>
            <person name="Fang Y."/>
            <person name="Hedlund B.P."/>
            <person name="Lian Z.H."/>
            <person name="Huang L.Y."/>
            <person name="Li J.T."/>
            <person name="Huang L.N."/>
            <person name="Li W.J."/>
            <person name="Jiang H.C."/>
            <person name="Dong H.L."/>
            <person name="Shu W.S."/>
        </authorList>
    </citation>
    <scope>NUCLEOTIDE SEQUENCE [LARGE SCALE GENOMIC DNA]</scope>
    <source>
        <strain evidence="1">AP3</strain>
    </source>
</reference>
<proteinExistence type="predicted"/>
<dbReference type="EMBL" id="SGBD01000003">
    <property type="protein sequence ID" value="RZD14294.1"/>
    <property type="molecule type" value="Genomic_DNA"/>
</dbReference>
<protein>
    <submittedName>
        <fullName evidence="1">Uncharacterized protein</fullName>
    </submittedName>
</protein>
<dbReference type="Pfam" id="PF19027">
    <property type="entry name" value="DUF5752"/>
    <property type="match status" value="1"/>
</dbReference>
<dbReference type="InterPro" id="IPR044036">
    <property type="entry name" value="DUF5752"/>
</dbReference>
<organism evidence="1 2">
    <name type="scientific">Candidatus Acidulodesulfobacterium ferriphilum</name>
    <dbReference type="NCBI Taxonomy" id="2597223"/>
    <lineage>
        <taxon>Bacteria</taxon>
        <taxon>Deltaproteobacteria</taxon>
        <taxon>Candidatus Acidulodesulfobacterales</taxon>
        <taxon>Candidatus Acidulodesulfobacterium</taxon>
    </lineage>
</organism>
<comment type="caution">
    <text evidence="1">The sequence shown here is derived from an EMBL/GenBank/DDBJ whole genome shotgun (WGS) entry which is preliminary data.</text>
</comment>
<evidence type="ECO:0000313" key="1">
    <source>
        <dbReference type="EMBL" id="RZD14294.1"/>
    </source>
</evidence>